<evidence type="ECO:0000256" key="2">
    <source>
        <dbReference type="SAM" id="Coils"/>
    </source>
</evidence>
<organism evidence="4 5">
    <name type="scientific">Streblomastix strix</name>
    <dbReference type="NCBI Taxonomy" id="222440"/>
    <lineage>
        <taxon>Eukaryota</taxon>
        <taxon>Metamonada</taxon>
        <taxon>Preaxostyla</taxon>
        <taxon>Oxymonadida</taxon>
        <taxon>Streblomastigidae</taxon>
        <taxon>Streblomastix</taxon>
    </lineage>
</organism>
<name>A0A5J4QG42_9EUKA</name>
<comment type="caution">
    <text evidence="4">The sequence shown here is derived from an EMBL/GenBank/DDBJ whole genome shotgun (WGS) entry which is preliminary data.</text>
</comment>
<reference evidence="4 5" key="1">
    <citation type="submission" date="2019-03" db="EMBL/GenBank/DDBJ databases">
        <title>Single cell metagenomics reveals metabolic interactions within the superorganism composed of flagellate Streblomastix strix and complex community of Bacteroidetes bacteria on its surface.</title>
        <authorList>
            <person name="Treitli S.C."/>
            <person name="Kolisko M."/>
            <person name="Husnik F."/>
            <person name="Keeling P."/>
            <person name="Hampl V."/>
        </authorList>
    </citation>
    <scope>NUCLEOTIDE SEQUENCE [LARGE SCALE GENOMIC DNA]</scope>
    <source>
        <strain evidence="4">ST1C</strain>
    </source>
</reference>
<accession>A0A5J4QG42</accession>
<gene>
    <name evidence="4" type="ORF">EZS28_054757</name>
</gene>
<dbReference type="AlphaFoldDB" id="A0A5J4QG42"/>
<dbReference type="EMBL" id="SNRW01045707">
    <property type="protein sequence ID" value="KAA6319921.1"/>
    <property type="molecule type" value="Genomic_DNA"/>
</dbReference>
<dbReference type="OrthoDB" id="75801at2759"/>
<dbReference type="Proteomes" id="UP000324800">
    <property type="component" value="Unassembled WGS sequence"/>
</dbReference>
<feature type="coiled-coil region" evidence="2">
    <location>
        <begin position="23"/>
        <end position="91"/>
    </location>
</feature>
<sequence>GGQESLLKSQYDRRLDGERRRALGQTNELREDFEKAQKHLEEQLGQMQDELADAIHRYESRDPRPEDVARIRQLEASLAEKDHLISRMKEEVKFFKLELINREENYNKTFGRSVNVQPTFGQQLNVQPTLGQQLNIQSSPQIGSARQVQKQNSEGRQRGRTNSPPPFIGSNLNHFFVSLQKRRGFYFNINSHHIH</sequence>
<evidence type="ECO:0000256" key="3">
    <source>
        <dbReference type="SAM" id="MobiDB-lite"/>
    </source>
</evidence>
<dbReference type="PANTHER" id="PTHR18870:SF9">
    <property type="entry name" value="PROTEIN TAG-278-RELATED"/>
    <property type="match status" value="1"/>
</dbReference>
<evidence type="ECO:0000313" key="5">
    <source>
        <dbReference type="Proteomes" id="UP000324800"/>
    </source>
</evidence>
<protein>
    <submittedName>
        <fullName evidence="4">Uncharacterized protein</fullName>
    </submittedName>
</protein>
<proteinExistence type="predicted"/>
<dbReference type="PANTHER" id="PTHR18870">
    <property type="entry name" value="PROTEIN TAG-278-RELATED"/>
    <property type="match status" value="1"/>
</dbReference>
<feature type="compositionally biased region" description="Polar residues" evidence="3">
    <location>
        <begin position="140"/>
        <end position="154"/>
    </location>
</feature>
<evidence type="ECO:0000256" key="1">
    <source>
        <dbReference type="ARBA" id="ARBA00023054"/>
    </source>
</evidence>
<feature type="non-terminal residue" evidence="4">
    <location>
        <position position="1"/>
    </location>
</feature>
<feature type="region of interest" description="Disordered" evidence="3">
    <location>
        <begin position="140"/>
        <end position="167"/>
    </location>
</feature>
<keyword evidence="1 2" id="KW-0175">Coiled coil</keyword>
<evidence type="ECO:0000313" key="4">
    <source>
        <dbReference type="EMBL" id="KAA6319921.1"/>
    </source>
</evidence>